<dbReference type="Proteomes" id="UP000287651">
    <property type="component" value="Unassembled WGS sequence"/>
</dbReference>
<dbReference type="EMBL" id="AMZH03034774">
    <property type="protein sequence ID" value="RRT31932.1"/>
    <property type="molecule type" value="Genomic_DNA"/>
</dbReference>
<sequence length="84" mass="9817">MEATTNNNIELLLPNKVSYIRNLSYASNKLKSLQSYLKWMCENQFNAMHAMVFWSLFILCVFVPTTLYFVLSYAPTHRAYNVVV</sequence>
<accession>A0A426WYY2</accession>
<proteinExistence type="predicted"/>
<gene>
    <name evidence="2" type="ORF">B296_00045130</name>
</gene>
<evidence type="ECO:0000313" key="3">
    <source>
        <dbReference type="Proteomes" id="UP000287651"/>
    </source>
</evidence>
<protein>
    <submittedName>
        <fullName evidence="2">Uncharacterized protein</fullName>
    </submittedName>
</protein>
<evidence type="ECO:0000256" key="1">
    <source>
        <dbReference type="SAM" id="Phobius"/>
    </source>
</evidence>
<dbReference type="AlphaFoldDB" id="A0A426WYY2"/>
<comment type="caution">
    <text evidence="2">The sequence shown here is derived from an EMBL/GenBank/DDBJ whole genome shotgun (WGS) entry which is preliminary data.</text>
</comment>
<evidence type="ECO:0000313" key="2">
    <source>
        <dbReference type="EMBL" id="RRT31932.1"/>
    </source>
</evidence>
<keyword evidence="1" id="KW-0812">Transmembrane</keyword>
<feature type="transmembrane region" description="Helical" evidence="1">
    <location>
        <begin position="52"/>
        <end position="71"/>
    </location>
</feature>
<reference evidence="2 3" key="1">
    <citation type="journal article" date="2014" name="Agronomy (Basel)">
        <title>A Draft Genome Sequence for Ensete ventricosum, the Drought-Tolerant Tree Against Hunger.</title>
        <authorList>
            <person name="Harrison J."/>
            <person name="Moore K.A."/>
            <person name="Paszkiewicz K."/>
            <person name="Jones T."/>
            <person name="Grant M."/>
            <person name="Ambacheew D."/>
            <person name="Muzemil S."/>
            <person name="Studholme D.J."/>
        </authorList>
    </citation>
    <scope>NUCLEOTIDE SEQUENCE [LARGE SCALE GENOMIC DNA]</scope>
</reference>
<name>A0A426WYY2_ENSVE</name>
<organism evidence="2 3">
    <name type="scientific">Ensete ventricosum</name>
    <name type="common">Abyssinian banana</name>
    <name type="synonym">Musa ensete</name>
    <dbReference type="NCBI Taxonomy" id="4639"/>
    <lineage>
        <taxon>Eukaryota</taxon>
        <taxon>Viridiplantae</taxon>
        <taxon>Streptophyta</taxon>
        <taxon>Embryophyta</taxon>
        <taxon>Tracheophyta</taxon>
        <taxon>Spermatophyta</taxon>
        <taxon>Magnoliopsida</taxon>
        <taxon>Liliopsida</taxon>
        <taxon>Zingiberales</taxon>
        <taxon>Musaceae</taxon>
        <taxon>Ensete</taxon>
    </lineage>
</organism>
<keyword evidence="1" id="KW-0472">Membrane</keyword>
<keyword evidence="1" id="KW-1133">Transmembrane helix</keyword>